<evidence type="ECO:0000313" key="2">
    <source>
        <dbReference type="Proteomes" id="UP000886998"/>
    </source>
</evidence>
<gene>
    <name evidence="1" type="ORF">TNIN_265861</name>
</gene>
<sequence length="93" mass="10649">MSYDGYFGELWIVSDSRSSLQRLSVWSSANDETSVFILLKLKNISHTHGVHLQWIPSYVNISGIEVADGLDKEIVRMKCVLWLFAYLSKTILK</sequence>
<name>A0A8X7BS79_9ARAC</name>
<evidence type="ECO:0000313" key="1">
    <source>
        <dbReference type="EMBL" id="GFY40234.1"/>
    </source>
</evidence>
<dbReference type="AlphaFoldDB" id="A0A8X7BS79"/>
<organism evidence="1 2">
    <name type="scientific">Trichonephila inaurata madagascariensis</name>
    <dbReference type="NCBI Taxonomy" id="2747483"/>
    <lineage>
        <taxon>Eukaryota</taxon>
        <taxon>Metazoa</taxon>
        <taxon>Ecdysozoa</taxon>
        <taxon>Arthropoda</taxon>
        <taxon>Chelicerata</taxon>
        <taxon>Arachnida</taxon>
        <taxon>Araneae</taxon>
        <taxon>Araneomorphae</taxon>
        <taxon>Entelegynae</taxon>
        <taxon>Araneoidea</taxon>
        <taxon>Nephilidae</taxon>
        <taxon>Trichonephila</taxon>
        <taxon>Trichonephila inaurata</taxon>
    </lineage>
</organism>
<dbReference type="OrthoDB" id="6500414at2759"/>
<comment type="caution">
    <text evidence="1">The sequence shown here is derived from an EMBL/GenBank/DDBJ whole genome shotgun (WGS) entry which is preliminary data.</text>
</comment>
<dbReference type="Proteomes" id="UP000886998">
    <property type="component" value="Unassembled WGS sequence"/>
</dbReference>
<dbReference type="Gene3D" id="3.30.420.10">
    <property type="entry name" value="Ribonuclease H-like superfamily/Ribonuclease H"/>
    <property type="match status" value="1"/>
</dbReference>
<dbReference type="GO" id="GO:0003676">
    <property type="term" value="F:nucleic acid binding"/>
    <property type="evidence" value="ECO:0007669"/>
    <property type="project" value="InterPro"/>
</dbReference>
<protein>
    <submittedName>
        <fullName evidence="1">Uncharacterized protein</fullName>
    </submittedName>
</protein>
<accession>A0A8X7BS79</accession>
<reference evidence="1" key="1">
    <citation type="submission" date="2020-08" db="EMBL/GenBank/DDBJ databases">
        <title>Multicomponent nature underlies the extraordinary mechanical properties of spider dragline silk.</title>
        <authorList>
            <person name="Kono N."/>
            <person name="Nakamura H."/>
            <person name="Mori M."/>
            <person name="Yoshida Y."/>
            <person name="Ohtoshi R."/>
            <person name="Malay A.D."/>
            <person name="Moran D.A.P."/>
            <person name="Tomita M."/>
            <person name="Numata K."/>
            <person name="Arakawa K."/>
        </authorList>
    </citation>
    <scope>NUCLEOTIDE SEQUENCE</scope>
</reference>
<proteinExistence type="predicted"/>
<dbReference type="EMBL" id="BMAV01001770">
    <property type="protein sequence ID" value="GFY40234.1"/>
    <property type="molecule type" value="Genomic_DNA"/>
</dbReference>
<dbReference type="InterPro" id="IPR036397">
    <property type="entry name" value="RNaseH_sf"/>
</dbReference>
<keyword evidence="2" id="KW-1185">Reference proteome</keyword>